<dbReference type="AlphaFoldDB" id="A0A6P8K3I4"/>
<reference evidence="6" key="1">
    <citation type="submission" date="2025-08" db="UniProtKB">
        <authorList>
            <consortium name="RefSeq"/>
        </authorList>
    </citation>
    <scope>IDENTIFICATION</scope>
    <source>
        <strain evidence="6">Mau12</strain>
        <tissue evidence="6">Whole Body</tissue>
    </source>
</reference>
<accession>A0A6P8K3I4</accession>
<feature type="coiled-coil region" evidence="3">
    <location>
        <begin position="78"/>
        <end position="147"/>
    </location>
</feature>
<dbReference type="RefSeq" id="XP_033163420.1">
    <property type="nucleotide sequence ID" value="XM_033307529.1"/>
</dbReference>
<keyword evidence="5" id="KW-1185">Reference proteome</keyword>
<proteinExistence type="inferred from homology"/>
<feature type="compositionally biased region" description="Basic residues" evidence="4">
    <location>
        <begin position="780"/>
        <end position="790"/>
    </location>
</feature>
<feature type="compositionally biased region" description="Basic and acidic residues" evidence="4">
    <location>
        <begin position="331"/>
        <end position="340"/>
    </location>
</feature>
<feature type="region of interest" description="Disordered" evidence="4">
    <location>
        <begin position="373"/>
        <end position="443"/>
    </location>
</feature>
<evidence type="ECO:0000256" key="1">
    <source>
        <dbReference type="ARBA" id="ARBA00009019"/>
    </source>
</evidence>
<feature type="region of interest" description="Disordered" evidence="4">
    <location>
        <begin position="578"/>
        <end position="606"/>
    </location>
</feature>
<dbReference type="GeneID" id="117143068"/>
<feature type="region of interest" description="Disordered" evidence="4">
    <location>
        <begin position="657"/>
        <end position="707"/>
    </location>
</feature>
<evidence type="ECO:0000313" key="6">
    <source>
        <dbReference type="RefSeq" id="XP_033163420.1"/>
    </source>
</evidence>
<dbReference type="CTD" id="136039910"/>
<name>A0A6P8K3I4_DROMA</name>
<feature type="region of interest" description="Disordered" evidence="4">
    <location>
        <begin position="311"/>
        <end position="353"/>
    </location>
</feature>
<feature type="compositionally biased region" description="Low complexity" evidence="4">
    <location>
        <begin position="418"/>
        <end position="433"/>
    </location>
</feature>
<feature type="compositionally biased region" description="Basic and acidic residues" evidence="4">
    <location>
        <begin position="403"/>
        <end position="417"/>
    </location>
</feature>
<feature type="compositionally biased region" description="Polar residues" evidence="4">
    <location>
        <begin position="766"/>
        <end position="776"/>
    </location>
</feature>
<organism evidence="5 6">
    <name type="scientific">Drosophila mauritiana</name>
    <name type="common">Fruit fly</name>
    <dbReference type="NCBI Taxonomy" id="7226"/>
    <lineage>
        <taxon>Eukaryota</taxon>
        <taxon>Metazoa</taxon>
        <taxon>Ecdysozoa</taxon>
        <taxon>Arthropoda</taxon>
        <taxon>Hexapoda</taxon>
        <taxon>Insecta</taxon>
        <taxon>Pterygota</taxon>
        <taxon>Neoptera</taxon>
        <taxon>Endopterygota</taxon>
        <taxon>Diptera</taxon>
        <taxon>Brachycera</taxon>
        <taxon>Muscomorpha</taxon>
        <taxon>Ephydroidea</taxon>
        <taxon>Drosophilidae</taxon>
        <taxon>Drosophila</taxon>
        <taxon>Sophophora</taxon>
    </lineage>
</organism>
<dbReference type="PANTHER" id="PTHR19232">
    <property type="entry name" value="CENTROCORTIN FAMILY MEMBER"/>
    <property type="match status" value="1"/>
</dbReference>
<gene>
    <name evidence="6" type="primary">LOC117143068</name>
</gene>
<feature type="region of interest" description="Disordered" evidence="4">
    <location>
        <begin position="759"/>
        <end position="790"/>
    </location>
</feature>
<keyword evidence="2 3" id="KW-0175">Coiled coil</keyword>
<dbReference type="Proteomes" id="UP000515162">
    <property type="component" value="Chromosome 2L"/>
</dbReference>
<evidence type="ECO:0000256" key="3">
    <source>
        <dbReference type="SAM" id="Coils"/>
    </source>
</evidence>
<evidence type="ECO:0000256" key="4">
    <source>
        <dbReference type="SAM" id="MobiDB-lite"/>
    </source>
</evidence>
<feature type="compositionally biased region" description="Polar residues" evidence="4">
    <location>
        <begin position="673"/>
        <end position="682"/>
    </location>
</feature>
<evidence type="ECO:0000256" key="2">
    <source>
        <dbReference type="ARBA" id="ARBA00023054"/>
    </source>
</evidence>
<evidence type="ECO:0000313" key="5">
    <source>
        <dbReference type="Proteomes" id="UP000515162"/>
    </source>
</evidence>
<feature type="coiled-coil region" evidence="3">
    <location>
        <begin position="220"/>
        <end position="254"/>
    </location>
</feature>
<sequence length="790" mass="89943">MEESNHGSAGCENVSQFMLDDLQLAAELGKTLLERNKELETFIKEYKIKGDEQELEILHLRKHINAMTEVNDSRLKVYEQLEVGIQDLERANQRLNLEKNRDKKQIKTLTTNTEVLEARCEELSQLLSDARQSLSTERRKVDQYQQERYRMQHSAEGSVSSHSIQSLCKEQSVEFSKLDVMAIANSTGLEDISFSNATMCDRTAVKGEDNEELVKLLSEMEVLKRDFLAEQQRCTELEEQLVTIIQDNQGLQTRLLENSANEGTMSMHEEFSLLDDVRQGQMCSRCLRDINESNTNMDDQSSIAPTEEIYEDDDRSILSESTSKCDNSAADYKERFRIPEDLNPNSSDKPNPYRDLVEKYEALVEVKRTSNAVKSNFTSNPDGKNMTESSQGKKSETIVNSSKESDLMLDSTRKRTPTEFSESETTSSGFSDETSNKSTQTDERPSYFLCSISNGNDCKFSIYDDVSPIESHFRNRPEYRELFKEIFGVLKKAADNNEEDKLPSLHDDAQITEKLPLVAAKVPPVTPEREESPDDFIDDTQSVVSSVISNQSIAMSECVTKLERKTAKKHIFDVRNQQNQSSLTQSTLLNSSSKETTVGEPNYKPIRENGQILTPLKREPLEYLTVGVGIKKKNRRKHRNQSSSGDRIELFNSREFTPRNSPLAMNHRGSGQGSSKMCTDTLNAEFGRSNRRRTTPSSSNWNGSPMVIYNKNMNTPQTSRGRVIELNGVEFYHNTVSQDLHKLKKLDLSYAEVLRRADAGDHGPTRSHSQRQQHNGANIRKSHHHQYRQK</sequence>
<comment type="similarity">
    <text evidence="1">Belongs to the CDR2 family.</text>
</comment>
<feature type="compositionally biased region" description="Low complexity" evidence="4">
    <location>
        <begin position="578"/>
        <end position="593"/>
    </location>
</feature>
<dbReference type="PANTHER" id="PTHR19232:SF7">
    <property type="entry name" value="CENTROCORTIN, ISOFORM A"/>
    <property type="match status" value="1"/>
</dbReference>
<feature type="compositionally biased region" description="Polar residues" evidence="4">
    <location>
        <begin position="373"/>
        <end position="390"/>
    </location>
</feature>
<dbReference type="InterPro" id="IPR026079">
    <property type="entry name" value="CDR2"/>
</dbReference>
<protein>
    <submittedName>
        <fullName evidence="6">Cerebellar degeneration-related protein 2-like</fullName>
    </submittedName>
</protein>